<dbReference type="PANTHER" id="PTHR43639:SF1">
    <property type="entry name" value="SHORT-CHAIN DEHYDROGENASE_REDUCTASE FAMILY PROTEIN"/>
    <property type="match status" value="1"/>
</dbReference>
<keyword evidence="2" id="KW-0560">Oxidoreductase</keyword>
<proteinExistence type="inferred from homology"/>
<gene>
    <name evidence="3" type="ORF">Ga0061069_10337</name>
</gene>
<dbReference type="SUPFAM" id="SSF51735">
    <property type="entry name" value="NAD(P)-binding Rossmann-fold domains"/>
    <property type="match status" value="1"/>
</dbReference>
<protein>
    <submittedName>
        <fullName evidence="3">NAD(P)-dependent dehydrogenase, short-chain alcohol dehydrogenase family</fullName>
    </submittedName>
</protein>
<evidence type="ECO:0000256" key="1">
    <source>
        <dbReference type="ARBA" id="ARBA00006484"/>
    </source>
</evidence>
<dbReference type="NCBIfam" id="NF006597">
    <property type="entry name" value="PRK09134.1"/>
    <property type="match status" value="1"/>
</dbReference>
<evidence type="ECO:0000256" key="2">
    <source>
        <dbReference type="ARBA" id="ARBA00023002"/>
    </source>
</evidence>
<dbReference type="GO" id="GO:0016491">
    <property type="term" value="F:oxidoreductase activity"/>
    <property type="evidence" value="ECO:0007669"/>
    <property type="project" value="UniProtKB-KW"/>
</dbReference>
<dbReference type="EMBL" id="CYHF01000003">
    <property type="protein sequence ID" value="CUA95319.1"/>
    <property type="molecule type" value="Genomic_DNA"/>
</dbReference>
<accession>A0A0K6HWM5</accession>
<sequence length="269" mass="27975">MSGPAISSSSSRRVALVTGAAHRLGREVALHLASQGWDVAVHYLRSAEAAAEVCAAARALGAQAEAVYADLSDAASTHAVLPQAVAALGRIDAVVNNAALFAFDDAEHFSASAAQQHYQVNTIAPVQLAQALHAHLRERGAQGCVVNLLDQKLSNPDPDYLSYTLSKAALQAATVALAQALAPTLRVVGVAPGLMLPSGPMTEDEFTRVHSRTPLQRGSTPQDVAQAVHFALQARAMTGTTLLVDGGQHLAGTGRDVLFALREQASPSI</sequence>
<dbReference type="RefSeq" id="WP_055449861.1">
    <property type="nucleotide sequence ID" value="NZ_CYHF01000003.1"/>
</dbReference>
<evidence type="ECO:0000313" key="4">
    <source>
        <dbReference type="Proteomes" id="UP000183649"/>
    </source>
</evidence>
<name>A0A0K6HWM5_9BURK</name>
<dbReference type="InterPro" id="IPR036291">
    <property type="entry name" value="NAD(P)-bd_dom_sf"/>
</dbReference>
<dbReference type="AlphaFoldDB" id="A0A0K6HWM5"/>
<dbReference type="PRINTS" id="PR00081">
    <property type="entry name" value="GDHRDH"/>
</dbReference>
<dbReference type="Gene3D" id="3.40.50.720">
    <property type="entry name" value="NAD(P)-binding Rossmann-like Domain"/>
    <property type="match status" value="1"/>
</dbReference>
<keyword evidence="4" id="KW-1185">Reference proteome</keyword>
<dbReference type="PANTHER" id="PTHR43639">
    <property type="entry name" value="OXIDOREDUCTASE, SHORT-CHAIN DEHYDROGENASE/REDUCTASE FAMILY (AFU_ORTHOLOGUE AFUA_5G02870)"/>
    <property type="match status" value="1"/>
</dbReference>
<dbReference type="OrthoDB" id="5292672at2"/>
<dbReference type="PRINTS" id="PR00080">
    <property type="entry name" value="SDRFAMILY"/>
</dbReference>
<comment type="similarity">
    <text evidence="1">Belongs to the short-chain dehydrogenases/reductases (SDR) family.</text>
</comment>
<dbReference type="Pfam" id="PF13561">
    <property type="entry name" value="adh_short_C2"/>
    <property type="match status" value="1"/>
</dbReference>
<dbReference type="InterPro" id="IPR002347">
    <property type="entry name" value="SDR_fam"/>
</dbReference>
<dbReference type="Proteomes" id="UP000183649">
    <property type="component" value="Unassembled WGS sequence"/>
</dbReference>
<organism evidence="3 4">
    <name type="scientific">Thiomonas bhubaneswarensis</name>
    <dbReference type="NCBI Taxonomy" id="339866"/>
    <lineage>
        <taxon>Bacteria</taxon>
        <taxon>Pseudomonadati</taxon>
        <taxon>Pseudomonadota</taxon>
        <taxon>Betaproteobacteria</taxon>
        <taxon>Burkholderiales</taxon>
        <taxon>Thiomonas</taxon>
    </lineage>
</organism>
<reference evidence="4" key="1">
    <citation type="submission" date="2015-08" db="EMBL/GenBank/DDBJ databases">
        <authorList>
            <person name="Varghese N."/>
        </authorList>
    </citation>
    <scope>NUCLEOTIDE SEQUENCE [LARGE SCALE GENOMIC DNA]</scope>
    <source>
        <strain evidence="4">DSM 18181</strain>
    </source>
</reference>
<dbReference type="STRING" id="339866.GCA_001418255_00917"/>
<evidence type="ECO:0000313" key="3">
    <source>
        <dbReference type="EMBL" id="CUA95319.1"/>
    </source>
</evidence>